<feature type="region of interest" description="Disordered" evidence="1">
    <location>
        <begin position="132"/>
        <end position="167"/>
    </location>
</feature>
<evidence type="ECO:0000313" key="5">
    <source>
        <dbReference type="EMBL" id="SBS97374.1"/>
    </source>
</evidence>
<gene>
    <name evidence="5" type="ORF">POVCU1_037690</name>
    <name evidence="4" type="ORF">POVCU2_0040810</name>
</gene>
<evidence type="ECO:0000313" key="6">
    <source>
        <dbReference type="Proteomes" id="UP000078546"/>
    </source>
</evidence>
<protein>
    <submittedName>
        <fullName evidence="5">SNARE protein, putative</fullName>
    </submittedName>
</protein>
<dbReference type="Proteomes" id="UP000078560">
    <property type="component" value="Unassembled WGS sequence"/>
</dbReference>
<reference evidence="5" key="2">
    <citation type="submission" date="2016-05" db="EMBL/GenBank/DDBJ databases">
        <authorList>
            <person name="Lavstsen T."/>
            <person name="Jespersen J.S."/>
        </authorList>
    </citation>
    <scope>NUCLEOTIDE SEQUENCE [LARGE SCALE GENOMIC DNA]</scope>
</reference>
<dbReference type="GO" id="GO:0016020">
    <property type="term" value="C:membrane"/>
    <property type="evidence" value="ECO:0007669"/>
    <property type="project" value="InterPro"/>
</dbReference>
<feature type="domain" description="T-SNARE coiled-coil homology" evidence="3">
    <location>
        <begin position="240"/>
        <end position="302"/>
    </location>
</feature>
<evidence type="ECO:0000259" key="3">
    <source>
        <dbReference type="PROSITE" id="PS50192"/>
    </source>
</evidence>
<evidence type="ECO:0000256" key="2">
    <source>
        <dbReference type="SAM" id="Phobius"/>
    </source>
</evidence>
<sequence length="428" mass="49265">MSYKNYDSGNIAHVTEEKVGNIEKKIKDNILLIKKNMIYAEENLDNLKNNLISKRIIEALHEEIQQIYVKVIETENLFREWEIKFAENPFEKQKKKYIFEKLNIHFKNEVNKLENISLNVKKAANELPSIQNGEMSYSHSGGGRRGIAGRKHASGGKHSSSCDHTDSRNSGCTIVGDEYVNSNTLDKEKGSNFISSDFENDNFILNVEKGYVNNDDFIESSNMYDYELDEFNENDLLIESEIANERFEGLKKIQGQVAQAQEVFKDLANLVFTQKENIEILNNNVYDTNINAFNSAKELKKTYHNVKQQRFSWCLAVVTLVLFIYFIYFKLFHLSLFGVASEWNCNVAVATAVVTMATTTAHAHFLQYIRKARNGISLINAPWNRAYISVNKFVNKIVDFYTPQCGVVSSFRMQLLRKREITGDKETR</sequence>
<feature type="transmembrane region" description="Helical" evidence="2">
    <location>
        <begin position="348"/>
        <end position="369"/>
    </location>
</feature>
<dbReference type="EMBL" id="FLQU01000541">
    <property type="protein sequence ID" value="SBS87090.1"/>
    <property type="molecule type" value="Genomic_DNA"/>
</dbReference>
<dbReference type="EMBL" id="FLQV01000693">
    <property type="protein sequence ID" value="SBS97374.1"/>
    <property type="molecule type" value="Genomic_DNA"/>
</dbReference>
<dbReference type="SUPFAM" id="SSF47661">
    <property type="entry name" value="t-snare proteins"/>
    <property type="match status" value="1"/>
</dbReference>
<dbReference type="InterPro" id="IPR000727">
    <property type="entry name" value="T_SNARE_dom"/>
</dbReference>
<evidence type="ECO:0000313" key="4">
    <source>
        <dbReference type="EMBL" id="SBS87090.1"/>
    </source>
</evidence>
<dbReference type="PROSITE" id="PS50192">
    <property type="entry name" value="T_SNARE"/>
    <property type="match status" value="1"/>
</dbReference>
<keyword evidence="2" id="KW-0812">Transmembrane</keyword>
<name>A0A1A8WYD4_PLAOA</name>
<keyword evidence="2" id="KW-0472">Membrane</keyword>
<accession>A0A1A8WYD4</accession>
<reference evidence="6 7" key="1">
    <citation type="submission" date="2016-05" db="EMBL/GenBank/DDBJ databases">
        <authorList>
            <person name="Naeem Raeece"/>
        </authorList>
    </citation>
    <scope>NUCLEOTIDE SEQUENCE [LARGE SCALE GENOMIC DNA]</scope>
</reference>
<keyword evidence="2" id="KW-1133">Transmembrane helix</keyword>
<organism evidence="5 6">
    <name type="scientific">Plasmodium ovale curtisi</name>
    <dbReference type="NCBI Taxonomy" id="864141"/>
    <lineage>
        <taxon>Eukaryota</taxon>
        <taxon>Sar</taxon>
        <taxon>Alveolata</taxon>
        <taxon>Apicomplexa</taxon>
        <taxon>Aconoidasida</taxon>
        <taxon>Haemosporida</taxon>
        <taxon>Plasmodiidae</taxon>
        <taxon>Plasmodium</taxon>
        <taxon>Plasmodium (Plasmodium)</taxon>
    </lineage>
</organism>
<evidence type="ECO:0000256" key="1">
    <source>
        <dbReference type="SAM" id="MobiDB-lite"/>
    </source>
</evidence>
<dbReference type="AlphaFoldDB" id="A0A1A8WYD4"/>
<dbReference type="InterPro" id="IPR010989">
    <property type="entry name" value="SNARE"/>
</dbReference>
<evidence type="ECO:0000313" key="7">
    <source>
        <dbReference type="Proteomes" id="UP000078560"/>
    </source>
</evidence>
<dbReference type="Proteomes" id="UP000078546">
    <property type="component" value="Unassembled WGS sequence"/>
</dbReference>
<dbReference type="CDD" id="cd15840">
    <property type="entry name" value="SNARE_Qa"/>
    <property type="match status" value="1"/>
</dbReference>
<proteinExistence type="predicted"/>
<dbReference type="GO" id="GO:0016192">
    <property type="term" value="P:vesicle-mediated transport"/>
    <property type="evidence" value="ECO:0007669"/>
    <property type="project" value="InterPro"/>
</dbReference>
<feature type="transmembrane region" description="Helical" evidence="2">
    <location>
        <begin position="310"/>
        <end position="328"/>
    </location>
</feature>
<dbReference type="Gene3D" id="1.20.5.110">
    <property type="match status" value="1"/>
</dbReference>